<keyword evidence="1" id="KW-0472">Membrane</keyword>
<proteinExistence type="predicted"/>
<dbReference type="EMBL" id="BK014723">
    <property type="protein sequence ID" value="DAD55375.1"/>
    <property type="molecule type" value="Genomic_DNA"/>
</dbReference>
<organism evidence="2">
    <name type="scientific">Podoviridae sp. ct5O42</name>
    <dbReference type="NCBI Taxonomy" id="2826084"/>
    <lineage>
        <taxon>Viruses</taxon>
        <taxon>Duplodnaviria</taxon>
        <taxon>Heunggongvirae</taxon>
        <taxon>Uroviricota</taxon>
        <taxon>Caudoviricetes</taxon>
    </lineage>
</organism>
<protein>
    <submittedName>
        <fullName evidence="2">Uncharacterized protein</fullName>
    </submittedName>
</protein>
<evidence type="ECO:0000256" key="1">
    <source>
        <dbReference type="SAM" id="Phobius"/>
    </source>
</evidence>
<name>A0A8D9UHC5_9CAUD</name>
<keyword evidence="1" id="KW-0812">Transmembrane</keyword>
<feature type="transmembrane region" description="Helical" evidence="1">
    <location>
        <begin position="20"/>
        <end position="40"/>
    </location>
</feature>
<evidence type="ECO:0000313" key="2">
    <source>
        <dbReference type="EMBL" id="DAD55375.1"/>
    </source>
</evidence>
<sequence length="55" mass="5891">MQALVQASPPPPQRRRGLAAATPTITHVCCGFTVAVLSWVGQRQKGKTAVFSQQN</sequence>
<keyword evidence="1" id="KW-1133">Transmembrane helix</keyword>
<accession>A0A8D9UHC5</accession>
<reference evidence="2" key="1">
    <citation type="journal article" date="2021" name="Proc. Natl. Acad. Sci. U.S.A.">
        <title>A Catalog of Tens of Thousands of Viruses from Human Metagenomes Reveals Hidden Associations with Chronic Diseases.</title>
        <authorList>
            <person name="Tisza M.J."/>
            <person name="Buck C.B."/>
        </authorList>
    </citation>
    <scope>NUCLEOTIDE SEQUENCE</scope>
    <source>
        <strain evidence="2">Ct5O42</strain>
    </source>
</reference>